<sequence length="499" mass="54264">MNQPLSATETQNLRLLRGKIDAIVTAGKRPALHDTGVLGHGATNDVEIAFYERFRRLGVRLGQLESKVVVSPALPPAMNANTTITQEPPLAVQNIEVRARLVSTPGHLLTPRALVLVHEVSHALDEGPDFPVKDYAYRAGWAWGYLTPTAAAANADTFAEAAARLAELIEEHPGRYRVPGRIPAQCTLLRTGDRGGELGPALAWVELVVNRAWIRSNDCMNQGAIEIANDDWTKTRKAWEDNPTKTGTLRIEALLQQSKVIGPRYAGFFRTGLSDTHKGTLRQIHEFTTALKGALSELEPVPAGSGTEVTYDAGTRRLTVPYAATGEGVLALGERILRALIASTDGQGVAAFAAHRRKVIDWLVANDRPIELRTMQQVLTALTGAQVRRIGQQDWQDLAADLQWATLLEIRDRWRGLAPQAAELAAMATAQTEALEGIEVALSADIDRAIAIAGQLPGTKPVFQELIDALTLLRGIVTSVLKNRTEQYTALGNRLAPFK</sequence>
<keyword evidence="2" id="KW-1185">Reference proteome</keyword>
<dbReference type="EMBL" id="VIWT01000003">
    <property type="protein sequence ID" value="TWF90119.1"/>
    <property type="molecule type" value="Genomic_DNA"/>
</dbReference>
<dbReference type="AlphaFoldDB" id="A0A561TSN1"/>
<proteinExistence type="predicted"/>
<comment type="caution">
    <text evidence="1">The sequence shown here is derived from an EMBL/GenBank/DDBJ whole genome shotgun (WGS) entry which is preliminary data.</text>
</comment>
<organism evidence="1 2">
    <name type="scientific">Kitasatospora viridis</name>
    <dbReference type="NCBI Taxonomy" id="281105"/>
    <lineage>
        <taxon>Bacteria</taxon>
        <taxon>Bacillati</taxon>
        <taxon>Actinomycetota</taxon>
        <taxon>Actinomycetes</taxon>
        <taxon>Kitasatosporales</taxon>
        <taxon>Streptomycetaceae</taxon>
        <taxon>Kitasatospora</taxon>
    </lineage>
</organism>
<name>A0A561TSN1_9ACTN</name>
<reference evidence="1 2" key="1">
    <citation type="submission" date="2019-06" db="EMBL/GenBank/DDBJ databases">
        <title>Sequencing the genomes of 1000 actinobacteria strains.</title>
        <authorList>
            <person name="Klenk H.-P."/>
        </authorList>
    </citation>
    <scope>NUCLEOTIDE SEQUENCE [LARGE SCALE GENOMIC DNA]</scope>
    <source>
        <strain evidence="1 2">DSM 44826</strain>
    </source>
</reference>
<gene>
    <name evidence="1" type="ORF">FHX73_13163</name>
</gene>
<dbReference type="RefSeq" id="WP_145909350.1">
    <property type="nucleotide sequence ID" value="NZ_BAAAMZ010000001.1"/>
</dbReference>
<evidence type="ECO:0000313" key="1">
    <source>
        <dbReference type="EMBL" id="TWF90119.1"/>
    </source>
</evidence>
<dbReference type="Proteomes" id="UP000317940">
    <property type="component" value="Unassembled WGS sequence"/>
</dbReference>
<accession>A0A561TSN1</accession>
<evidence type="ECO:0000313" key="2">
    <source>
        <dbReference type="Proteomes" id="UP000317940"/>
    </source>
</evidence>
<dbReference type="OrthoDB" id="4338871at2"/>
<protein>
    <submittedName>
        <fullName evidence="1">Uncharacterized protein</fullName>
    </submittedName>
</protein>